<evidence type="ECO:0000256" key="6">
    <source>
        <dbReference type="ARBA" id="ARBA00023242"/>
    </source>
</evidence>
<evidence type="ECO:0000256" key="3">
    <source>
        <dbReference type="ARBA" id="ARBA00022618"/>
    </source>
</evidence>
<feature type="region of interest" description="Disordered" evidence="8">
    <location>
        <begin position="24"/>
        <end position="54"/>
    </location>
</feature>
<organism evidence="9 10">
    <name type="scientific">Astrephomene gubernaculifera</name>
    <dbReference type="NCBI Taxonomy" id="47775"/>
    <lineage>
        <taxon>Eukaryota</taxon>
        <taxon>Viridiplantae</taxon>
        <taxon>Chlorophyta</taxon>
        <taxon>core chlorophytes</taxon>
        <taxon>Chlorophyceae</taxon>
        <taxon>CS clade</taxon>
        <taxon>Chlamydomonadales</taxon>
        <taxon>Astrephomenaceae</taxon>
        <taxon>Astrephomene</taxon>
    </lineage>
</organism>
<keyword evidence="5" id="KW-0159">Chromosome partition</keyword>
<dbReference type="Proteomes" id="UP001054857">
    <property type="component" value="Unassembled WGS sequence"/>
</dbReference>
<accession>A0AAD3DLG4</accession>
<comment type="caution">
    <text evidence="9">The sequence shown here is derived from an EMBL/GenBank/DDBJ whole genome shotgun (WGS) entry which is preliminary data.</text>
</comment>
<dbReference type="InterPro" id="IPR019440">
    <property type="entry name" value="MAU2"/>
</dbReference>
<keyword evidence="7" id="KW-0131">Cell cycle</keyword>
<sequence length="288" mass="29685">LHVLLHCNLLQVMYMLRLGKVKELTKQSQPPPGQPGQGPAPADMDGPDTPPPPILQHLDTTLDQLAAALAQQQQQQQGAVQGGSPVATGAGTGVSAAPAAAAAAALPYSLAGFPSLSLEPLVCLVGALVLRGGCMRPRLTDRYLERGLLSVSRLLALLGVRPLPGASGGAEGGAAEGEGDADTEQGEGCLPPQCLEGARWGLVLQLLLLECRAQVLLSKAELSSAREDVLRCQQLAERYPHLLAAHLPGLHALTGQYCVATGELPAAAAHFEFARTSAPSRPAAALAA</sequence>
<keyword evidence="10" id="KW-1185">Reference proteome</keyword>
<keyword evidence="6" id="KW-0539">Nucleus</keyword>
<dbReference type="AlphaFoldDB" id="A0AAD3DLG4"/>
<evidence type="ECO:0000313" key="10">
    <source>
        <dbReference type="Proteomes" id="UP001054857"/>
    </source>
</evidence>
<proteinExistence type="inferred from homology"/>
<dbReference type="GO" id="GO:0007064">
    <property type="term" value="P:mitotic sister chromatid cohesion"/>
    <property type="evidence" value="ECO:0007669"/>
    <property type="project" value="InterPro"/>
</dbReference>
<evidence type="ECO:0000256" key="7">
    <source>
        <dbReference type="ARBA" id="ARBA00023306"/>
    </source>
</evidence>
<protein>
    <submittedName>
        <fullName evidence="9">Uncharacterized protein</fullName>
    </submittedName>
</protein>
<dbReference type="GO" id="GO:0007059">
    <property type="term" value="P:chromosome segregation"/>
    <property type="evidence" value="ECO:0007669"/>
    <property type="project" value="UniProtKB-KW"/>
</dbReference>
<comment type="similarity">
    <text evidence="2">Belongs to the SCC4/mau-2 family.</text>
</comment>
<name>A0AAD3DLG4_9CHLO</name>
<reference evidence="9 10" key="1">
    <citation type="journal article" date="2021" name="Sci. Rep.">
        <title>Genome sequencing of the multicellular alga Astrephomene provides insights into convergent evolution of germ-soma differentiation.</title>
        <authorList>
            <person name="Yamashita S."/>
            <person name="Yamamoto K."/>
            <person name="Matsuzaki R."/>
            <person name="Suzuki S."/>
            <person name="Yamaguchi H."/>
            <person name="Hirooka S."/>
            <person name="Minakuchi Y."/>
            <person name="Miyagishima S."/>
            <person name="Kawachi M."/>
            <person name="Toyoda A."/>
            <person name="Nozaki H."/>
        </authorList>
    </citation>
    <scope>NUCLEOTIDE SEQUENCE [LARGE SCALE GENOMIC DNA]</scope>
    <source>
        <strain evidence="9 10">NIES-4017</strain>
    </source>
</reference>
<evidence type="ECO:0000256" key="8">
    <source>
        <dbReference type="SAM" id="MobiDB-lite"/>
    </source>
</evidence>
<feature type="region of interest" description="Disordered" evidence="8">
    <location>
        <begin position="168"/>
        <end position="188"/>
    </location>
</feature>
<dbReference type="PANTHER" id="PTHR21394">
    <property type="entry name" value="MAU2 CHROMATID COHESION FACTOR HOMOLOG"/>
    <property type="match status" value="1"/>
</dbReference>
<evidence type="ECO:0000256" key="2">
    <source>
        <dbReference type="ARBA" id="ARBA00008585"/>
    </source>
</evidence>
<evidence type="ECO:0000256" key="4">
    <source>
        <dbReference type="ARBA" id="ARBA00022776"/>
    </source>
</evidence>
<comment type="subcellular location">
    <subcellularLocation>
        <location evidence="1">Nucleus</location>
    </subcellularLocation>
</comment>
<evidence type="ECO:0000313" key="9">
    <source>
        <dbReference type="EMBL" id="GFR44020.1"/>
    </source>
</evidence>
<gene>
    <name evidence="9" type="ORF">Agub_g5176</name>
</gene>
<dbReference type="GO" id="GO:0005634">
    <property type="term" value="C:nucleus"/>
    <property type="evidence" value="ECO:0007669"/>
    <property type="project" value="UniProtKB-SubCell"/>
</dbReference>
<dbReference type="GO" id="GO:0051301">
    <property type="term" value="P:cell division"/>
    <property type="evidence" value="ECO:0007669"/>
    <property type="project" value="UniProtKB-KW"/>
</dbReference>
<evidence type="ECO:0000256" key="1">
    <source>
        <dbReference type="ARBA" id="ARBA00004123"/>
    </source>
</evidence>
<evidence type="ECO:0000256" key="5">
    <source>
        <dbReference type="ARBA" id="ARBA00022829"/>
    </source>
</evidence>
<keyword evidence="4" id="KW-0498">Mitosis</keyword>
<dbReference type="EMBL" id="BMAR01000006">
    <property type="protein sequence ID" value="GFR44020.1"/>
    <property type="molecule type" value="Genomic_DNA"/>
</dbReference>
<keyword evidence="3" id="KW-0132">Cell division</keyword>
<feature type="non-terminal residue" evidence="9">
    <location>
        <position position="1"/>
    </location>
</feature>
<feature type="non-terminal residue" evidence="9">
    <location>
        <position position="288"/>
    </location>
</feature>